<dbReference type="Proteomes" id="UP001500282">
    <property type="component" value="Unassembled WGS sequence"/>
</dbReference>
<protein>
    <submittedName>
        <fullName evidence="1">Uncharacterized protein</fullName>
    </submittedName>
</protein>
<keyword evidence="2" id="KW-1185">Reference proteome</keyword>
<evidence type="ECO:0000313" key="1">
    <source>
        <dbReference type="EMBL" id="GAA1250710.1"/>
    </source>
</evidence>
<proteinExistence type="predicted"/>
<accession>A0ABN1WHK9</accession>
<reference evidence="1 2" key="1">
    <citation type="journal article" date="2019" name="Int. J. Syst. Evol. Microbiol.">
        <title>The Global Catalogue of Microorganisms (GCM) 10K type strain sequencing project: providing services to taxonomists for standard genome sequencing and annotation.</title>
        <authorList>
            <consortium name="The Broad Institute Genomics Platform"/>
            <consortium name="The Broad Institute Genome Sequencing Center for Infectious Disease"/>
            <person name="Wu L."/>
            <person name="Ma J."/>
        </authorList>
    </citation>
    <scope>NUCLEOTIDE SEQUENCE [LARGE SCALE GENOMIC DNA]</scope>
    <source>
        <strain evidence="1 2">JCM 11448</strain>
    </source>
</reference>
<comment type="caution">
    <text evidence="1">The sequence shown here is derived from an EMBL/GenBank/DDBJ whole genome shotgun (WGS) entry which is preliminary data.</text>
</comment>
<evidence type="ECO:0000313" key="2">
    <source>
        <dbReference type="Proteomes" id="UP001500282"/>
    </source>
</evidence>
<sequence>MIALDTVCGETPARRATMARVTWLPLGEGLLVERGIRVSGVRGFEAWFCELDLSVPKALSAL</sequence>
<organism evidence="1 2">
    <name type="scientific">Streptomyces javensis</name>
    <dbReference type="NCBI Taxonomy" id="114698"/>
    <lineage>
        <taxon>Bacteria</taxon>
        <taxon>Bacillati</taxon>
        <taxon>Actinomycetota</taxon>
        <taxon>Actinomycetes</taxon>
        <taxon>Kitasatosporales</taxon>
        <taxon>Streptomycetaceae</taxon>
        <taxon>Streptomyces</taxon>
        <taxon>Streptomyces violaceusniger group</taxon>
    </lineage>
</organism>
<gene>
    <name evidence="1" type="ORF">GCM10009579_05570</name>
</gene>
<dbReference type="EMBL" id="BAAAIH010000002">
    <property type="protein sequence ID" value="GAA1250710.1"/>
    <property type="molecule type" value="Genomic_DNA"/>
</dbReference>
<name>A0ABN1WHK9_9ACTN</name>